<comment type="caution">
    <text evidence="1">The sequence shown here is derived from an EMBL/GenBank/DDBJ whole genome shotgun (WGS) entry which is preliminary data.</text>
</comment>
<name>A0ACC2F1U7_DALPE</name>
<dbReference type="Proteomes" id="UP001157502">
    <property type="component" value="Chromosome 36"/>
</dbReference>
<reference evidence="1" key="1">
    <citation type="submission" date="2021-05" db="EMBL/GenBank/DDBJ databases">
        <authorList>
            <person name="Pan Q."/>
            <person name="Jouanno E."/>
            <person name="Zahm M."/>
            <person name="Klopp C."/>
            <person name="Cabau C."/>
            <person name="Louis A."/>
            <person name="Berthelot C."/>
            <person name="Parey E."/>
            <person name="Roest Crollius H."/>
            <person name="Montfort J."/>
            <person name="Robinson-Rechavi M."/>
            <person name="Bouchez O."/>
            <person name="Lampietro C."/>
            <person name="Lopez Roques C."/>
            <person name="Donnadieu C."/>
            <person name="Postlethwait J."/>
            <person name="Bobe J."/>
            <person name="Dillon D."/>
            <person name="Chandos A."/>
            <person name="von Hippel F."/>
            <person name="Guiguen Y."/>
        </authorList>
    </citation>
    <scope>NUCLEOTIDE SEQUENCE</scope>
    <source>
        <strain evidence="1">YG-Jan2019</strain>
    </source>
</reference>
<sequence>MRSLQCAVYKLFFKVLLLMCTIKGGHCALTIALAGPSPVNAIVGSNVTLAVTILGAPGPIITWKMGSVTVVTWTLGSNDIPAISPSHRDVLDLDSNGSLTFQNVTFAYSNTYTLDIAKVGLEPVSTKISLQVYDYIRSVSVTALPTDAVEGADTFALQYSSVPGQPSQWRWYFNSAEIRHGSRYVVDQRGLVIRQPNRTDTGRYTLVLSNPFSNVTTYTNITVLYGPDKPELGVSPLQPFYVSGKSLSLSCRADGVPLPSAAWLFQDQIVGSQGGRLNLTNVQTSQGGIYTCELLNENTGRRRGENFTVNVYEQPTGSPLCSVYAANGNADLRFNCRWPGGTPEALLSFPTLNSTISGAGDFSLTRPASQDLNGQTVFCMVNHTLNQTRCSVTLGGPANALVNVTTVDQGGQLVVLIQCQSQATPTAVVTWSKGSELLANGTQYQISKDTTQLSVYGFNSSTAHLYTYTCNSSNPLGNSARATQLLGPTISDSRLFPNVDGTAVIITWEVPPTSVITGFDIQMTGPDLRVKSVRPSQRAVEDFRTIQQKPATSRSANISILDPKSIYQFRVIPVAGGIQGTPSPVLRFGPGLSVPQIIGLAAGIPCGVIFLFLLISLIFLCIYCARRKRDCLHVLGETNRSPVAVAVGKAVSTQQNLNTPCPLLIGGLKAQPNYDREIPKEAPAERSLPLPRFVSPFGSCSVRCPEGQTATGEVTLNISYGPRSVRVFGSSTVILVDLLVLFERCQPFLWYQTRDPGHIPELHNRNTARLCTSRVPEQQKRDQASLLEASTPPNNVPMGLNGKEPRASVLTSQISHLRGFINPEELSV</sequence>
<protein>
    <submittedName>
        <fullName evidence="1">Uncharacterized protein</fullName>
    </submittedName>
</protein>
<keyword evidence="2" id="KW-1185">Reference proteome</keyword>
<proteinExistence type="predicted"/>
<evidence type="ECO:0000313" key="2">
    <source>
        <dbReference type="Proteomes" id="UP001157502"/>
    </source>
</evidence>
<evidence type="ECO:0000313" key="1">
    <source>
        <dbReference type="EMBL" id="KAJ7985339.1"/>
    </source>
</evidence>
<dbReference type="EMBL" id="CM055763">
    <property type="protein sequence ID" value="KAJ7985339.1"/>
    <property type="molecule type" value="Genomic_DNA"/>
</dbReference>
<organism evidence="1 2">
    <name type="scientific">Dallia pectoralis</name>
    <name type="common">Alaska blackfish</name>
    <dbReference type="NCBI Taxonomy" id="75939"/>
    <lineage>
        <taxon>Eukaryota</taxon>
        <taxon>Metazoa</taxon>
        <taxon>Chordata</taxon>
        <taxon>Craniata</taxon>
        <taxon>Vertebrata</taxon>
        <taxon>Euteleostomi</taxon>
        <taxon>Actinopterygii</taxon>
        <taxon>Neopterygii</taxon>
        <taxon>Teleostei</taxon>
        <taxon>Protacanthopterygii</taxon>
        <taxon>Esociformes</taxon>
        <taxon>Umbridae</taxon>
        <taxon>Dallia</taxon>
    </lineage>
</organism>
<accession>A0ACC2F1U7</accession>
<gene>
    <name evidence="1" type="ORF">DPEC_G00351040</name>
</gene>